<keyword evidence="4" id="KW-1185">Reference proteome</keyword>
<organism evidence="3 4">
    <name type="scientific">Naegleria lovaniensis</name>
    <name type="common">Amoeba</name>
    <dbReference type="NCBI Taxonomy" id="51637"/>
    <lineage>
        <taxon>Eukaryota</taxon>
        <taxon>Discoba</taxon>
        <taxon>Heterolobosea</taxon>
        <taxon>Tetramitia</taxon>
        <taxon>Eutetramitia</taxon>
        <taxon>Vahlkampfiidae</taxon>
        <taxon>Naegleria</taxon>
    </lineage>
</organism>
<feature type="region of interest" description="Disordered" evidence="1">
    <location>
        <begin position="214"/>
        <end position="274"/>
    </location>
</feature>
<accession>A0AA88GED2</accession>
<feature type="compositionally biased region" description="Basic and acidic residues" evidence="1">
    <location>
        <begin position="164"/>
        <end position="174"/>
    </location>
</feature>
<reference evidence="3 4" key="1">
    <citation type="journal article" date="2018" name="BMC Genomics">
        <title>The genome of Naegleria lovaniensis, the basis for a comparative approach to unravel pathogenicity factors of the human pathogenic amoeba N. fowleri.</title>
        <authorList>
            <person name="Liechti N."/>
            <person name="Schurch N."/>
            <person name="Bruggmann R."/>
            <person name="Wittwer M."/>
        </authorList>
    </citation>
    <scope>NUCLEOTIDE SEQUENCE [LARGE SCALE GENOMIC DNA]</scope>
    <source>
        <strain evidence="3 4">ATCC 30569</strain>
    </source>
</reference>
<dbReference type="RefSeq" id="XP_044545076.1">
    <property type="nucleotide sequence ID" value="XM_044699025.1"/>
</dbReference>
<feature type="region of interest" description="Disordered" evidence="1">
    <location>
        <begin position="313"/>
        <end position="339"/>
    </location>
</feature>
<evidence type="ECO:0000313" key="4">
    <source>
        <dbReference type="Proteomes" id="UP000816034"/>
    </source>
</evidence>
<proteinExistence type="predicted"/>
<evidence type="ECO:0000256" key="1">
    <source>
        <dbReference type="SAM" id="MobiDB-lite"/>
    </source>
</evidence>
<evidence type="ECO:0000259" key="2">
    <source>
        <dbReference type="Pfam" id="PF17208"/>
    </source>
</evidence>
<feature type="compositionally biased region" description="Basic residues" evidence="1">
    <location>
        <begin position="259"/>
        <end position="268"/>
    </location>
</feature>
<dbReference type="GeneID" id="68101353"/>
<protein>
    <recommendedName>
        <fullName evidence="2">Polycomb group protein RNA binding region domain-containing protein</fullName>
    </recommendedName>
</protein>
<name>A0AA88GED2_NAELO</name>
<comment type="caution">
    <text evidence="3">The sequence shown here is derived from an EMBL/GenBank/DDBJ whole genome shotgun (WGS) entry which is preliminary data.</text>
</comment>
<dbReference type="AlphaFoldDB" id="A0AA88GED2"/>
<feature type="compositionally biased region" description="Polar residues" evidence="1">
    <location>
        <begin position="214"/>
        <end position="230"/>
    </location>
</feature>
<feature type="region of interest" description="Disordered" evidence="1">
    <location>
        <begin position="128"/>
        <end position="201"/>
    </location>
</feature>
<dbReference type="EMBL" id="PYSW02000036">
    <property type="protein sequence ID" value="KAG2377814.1"/>
    <property type="molecule type" value="Genomic_DNA"/>
</dbReference>
<feature type="domain" description="Polycomb group protein RNA binding region" evidence="2">
    <location>
        <begin position="311"/>
        <end position="335"/>
    </location>
</feature>
<dbReference type="Pfam" id="PF17208">
    <property type="entry name" value="RBR"/>
    <property type="match status" value="1"/>
</dbReference>
<gene>
    <name evidence="3" type="ORF">C9374_008899</name>
</gene>
<feature type="compositionally biased region" description="Low complexity" evidence="1">
    <location>
        <begin position="367"/>
        <end position="402"/>
    </location>
</feature>
<evidence type="ECO:0000313" key="3">
    <source>
        <dbReference type="EMBL" id="KAG2377814.1"/>
    </source>
</evidence>
<feature type="compositionally biased region" description="Basic residues" evidence="1">
    <location>
        <begin position="323"/>
        <end position="337"/>
    </location>
</feature>
<feature type="compositionally biased region" description="Polar residues" evidence="1">
    <location>
        <begin position="238"/>
        <end position="249"/>
    </location>
</feature>
<dbReference type="InterPro" id="IPR033763">
    <property type="entry name" value="SCML2_RBR"/>
</dbReference>
<dbReference type="Proteomes" id="UP000816034">
    <property type="component" value="Unassembled WGS sequence"/>
</dbReference>
<sequence>MNNNSTNPPNYSDFGKKTMTRRSLFDLGEIVSRYIRDKDQLLQALEVYFDKMSSDHEKQIQYLQIQNQVLKDLIIELKIRQDSTISSVSKPSVDEEELAVLELSKLNQSSQQSRNMASQIVYDQQIMASNRPRRTRKNHNSNTSKQTTDTDTDDDFSEEQCLFEPKDPSAEPYHDSSSSKQTYPMEDVDGEKTDEATDNEMDEGCSVKLLNLPSTNHNTLTRPLQDNNSIMRDPKPVSTINKPVTSEFTFINHDETPPKSKRGRKRKLKPEESLSKEMISMTSENTSTANSSAGSGVMFFQSDYIPVVTSSSANQTPATIQKIPKKRGPKPGSKRGAKTSFTVYSNDSFKTVYDANLSMNGKQPNNSFFSDSKSLTKTTTSVPDSNSTSNSSPQSSTSHKTSGLTVTNISTTALMALSGSSEGSSTPLSTSKPYSVTSRFVSKCISPQRYSLSPTEEAATAMVVQQPPSVENQAFTAQRIRLASSASELLSSPRMNVQ</sequence>
<feature type="region of interest" description="Disordered" evidence="1">
    <location>
        <begin position="364"/>
        <end position="403"/>
    </location>
</feature>